<evidence type="ECO:0000313" key="7">
    <source>
        <dbReference type="EMBL" id="KAJ8877185.1"/>
    </source>
</evidence>
<feature type="region of interest" description="Disordered" evidence="6">
    <location>
        <begin position="1"/>
        <end position="22"/>
    </location>
</feature>
<feature type="compositionally biased region" description="Low complexity" evidence="6">
    <location>
        <begin position="128"/>
        <end position="142"/>
    </location>
</feature>
<evidence type="ECO:0000256" key="1">
    <source>
        <dbReference type="ARBA" id="ARBA00004141"/>
    </source>
</evidence>
<proteinExistence type="inferred from homology"/>
<keyword evidence="8" id="KW-1185">Reference proteome</keyword>
<evidence type="ECO:0000313" key="8">
    <source>
        <dbReference type="Proteomes" id="UP001159363"/>
    </source>
</evidence>
<organism evidence="7 8">
    <name type="scientific">Dryococelus australis</name>
    <dbReference type="NCBI Taxonomy" id="614101"/>
    <lineage>
        <taxon>Eukaryota</taxon>
        <taxon>Metazoa</taxon>
        <taxon>Ecdysozoa</taxon>
        <taxon>Arthropoda</taxon>
        <taxon>Hexapoda</taxon>
        <taxon>Insecta</taxon>
        <taxon>Pterygota</taxon>
        <taxon>Neoptera</taxon>
        <taxon>Polyneoptera</taxon>
        <taxon>Phasmatodea</taxon>
        <taxon>Verophasmatodea</taxon>
        <taxon>Anareolatae</taxon>
        <taxon>Phasmatidae</taxon>
        <taxon>Eurycanthinae</taxon>
        <taxon>Dryococelus</taxon>
    </lineage>
</organism>
<accession>A0ABQ9GYS0</accession>
<sequence>MLVVGPRPQQSNSSTELGTRPHQLAPVLGKRQGEDAFNIPPPPLESPPSWLLTMWFLPKDLLHNCGSKLYLRSYLKSTQKLLHHESSELDLDRDEINFKPMHLVVPNLDPRSAAIVDKCMTNMNSKYQSSPVPSRSFSQSSSLRAGSPLPVPVSYRMDCMSAAAKRYKYLRRLIKFQQMDFEFAFWQMWYLFTSPQKVYRIFQSRKRKGSDNVLEVTSQQPSFDVQQCHANKLSFIVVDRNYTQQNCRSPQRGNCRGMGPTLAGCMWYGVGPHVAWRPVIIWLGMEADRCRGVLLKIMSLLVQLTLQIRPKLLSNLVPSVHDG</sequence>
<comment type="similarity">
    <text evidence="2">Belongs to the unc-50 family.</text>
</comment>
<keyword evidence="5" id="KW-0472">Membrane</keyword>
<gene>
    <name evidence="7" type="ORF">PR048_021639</name>
</gene>
<protein>
    <submittedName>
        <fullName evidence="7">Uncharacterized protein</fullName>
    </submittedName>
</protein>
<dbReference type="PANTHER" id="PTHR12841:SF6">
    <property type="entry name" value="PROTEIN UNC-50 HOMOLOG"/>
    <property type="match status" value="1"/>
</dbReference>
<comment type="subcellular location">
    <subcellularLocation>
        <location evidence="1">Membrane</location>
        <topology evidence="1">Multi-pass membrane protein</topology>
    </subcellularLocation>
</comment>
<keyword evidence="3" id="KW-0812">Transmembrane</keyword>
<evidence type="ECO:0000256" key="3">
    <source>
        <dbReference type="ARBA" id="ARBA00022692"/>
    </source>
</evidence>
<dbReference type="Pfam" id="PF05216">
    <property type="entry name" value="UNC-50"/>
    <property type="match status" value="1"/>
</dbReference>
<dbReference type="InterPro" id="IPR007881">
    <property type="entry name" value="UNC-50"/>
</dbReference>
<evidence type="ECO:0000256" key="6">
    <source>
        <dbReference type="SAM" id="MobiDB-lite"/>
    </source>
</evidence>
<dbReference type="EMBL" id="JARBHB010000008">
    <property type="protein sequence ID" value="KAJ8877185.1"/>
    <property type="molecule type" value="Genomic_DNA"/>
</dbReference>
<keyword evidence="4" id="KW-1133">Transmembrane helix</keyword>
<feature type="compositionally biased region" description="Polar residues" evidence="6">
    <location>
        <begin position="8"/>
        <end position="17"/>
    </location>
</feature>
<dbReference type="PANTHER" id="PTHR12841">
    <property type="entry name" value="PROTEIN UNC-50 HOMOLOG"/>
    <property type="match status" value="1"/>
</dbReference>
<comment type="caution">
    <text evidence="7">The sequence shown here is derived from an EMBL/GenBank/DDBJ whole genome shotgun (WGS) entry which is preliminary data.</text>
</comment>
<name>A0ABQ9GYS0_9NEOP</name>
<evidence type="ECO:0000256" key="2">
    <source>
        <dbReference type="ARBA" id="ARBA00006293"/>
    </source>
</evidence>
<evidence type="ECO:0000256" key="5">
    <source>
        <dbReference type="ARBA" id="ARBA00023136"/>
    </source>
</evidence>
<evidence type="ECO:0000256" key="4">
    <source>
        <dbReference type="ARBA" id="ARBA00022989"/>
    </source>
</evidence>
<feature type="region of interest" description="Disordered" evidence="6">
    <location>
        <begin position="126"/>
        <end position="145"/>
    </location>
</feature>
<dbReference type="Proteomes" id="UP001159363">
    <property type="component" value="Chromosome 7"/>
</dbReference>
<reference evidence="7 8" key="1">
    <citation type="submission" date="2023-02" db="EMBL/GenBank/DDBJ databases">
        <title>LHISI_Scaffold_Assembly.</title>
        <authorList>
            <person name="Stuart O.P."/>
            <person name="Cleave R."/>
            <person name="Magrath M.J.L."/>
            <person name="Mikheyev A.S."/>
        </authorList>
    </citation>
    <scope>NUCLEOTIDE SEQUENCE [LARGE SCALE GENOMIC DNA]</scope>
    <source>
        <strain evidence="7">Daus_M_001</strain>
        <tissue evidence="7">Leg muscle</tissue>
    </source>
</reference>